<organism evidence="1 2">
    <name type="scientific">Haemaphysalis longicornis</name>
    <name type="common">Bush tick</name>
    <dbReference type="NCBI Taxonomy" id="44386"/>
    <lineage>
        <taxon>Eukaryota</taxon>
        <taxon>Metazoa</taxon>
        <taxon>Ecdysozoa</taxon>
        <taxon>Arthropoda</taxon>
        <taxon>Chelicerata</taxon>
        <taxon>Arachnida</taxon>
        <taxon>Acari</taxon>
        <taxon>Parasitiformes</taxon>
        <taxon>Ixodida</taxon>
        <taxon>Ixodoidea</taxon>
        <taxon>Ixodidae</taxon>
        <taxon>Haemaphysalinae</taxon>
        <taxon>Haemaphysalis</taxon>
    </lineage>
</organism>
<dbReference type="OMA" id="WERYMIV"/>
<dbReference type="AlphaFoldDB" id="A0A9J6H943"/>
<dbReference type="Proteomes" id="UP000821853">
    <property type="component" value="Unassembled WGS sequence"/>
</dbReference>
<dbReference type="GO" id="GO:0003676">
    <property type="term" value="F:nucleic acid binding"/>
    <property type="evidence" value="ECO:0007669"/>
    <property type="project" value="InterPro"/>
</dbReference>
<comment type="caution">
    <text evidence="1">The sequence shown here is derived from an EMBL/GenBank/DDBJ whole genome shotgun (WGS) entry which is preliminary data.</text>
</comment>
<dbReference type="Gene3D" id="3.30.420.10">
    <property type="entry name" value="Ribonuclease H-like superfamily/Ribonuclease H"/>
    <property type="match status" value="1"/>
</dbReference>
<accession>A0A9J6H943</accession>
<evidence type="ECO:0000313" key="1">
    <source>
        <dbReference type="EMBL" id="KAH9384235.1"/>
    </source>
</evidence>
<name>A0A9J6H943_HAELO</name>
<dbReference type="VEuPathDB" id="VectorBase:HLOH_040092"/>
<dbReference type="OrthoDB" id="6498151at2759"/>
<sequence length="138" mass="15555">MTKKQLLELVAPVKDQFVKFRVDVAAEKAGCVVLMLPPYHCEFNPIELIWVQMKGEVARLNADFRIDSVQKLLITAAENISLNNWAKAVEHVIGIEDKCREARCFSYHVEPIIISLGEEDDYSCGSADNDLSGIEQME</sequence>
<reference evidence="1 2" key="1">
    <citation type="journal article" date="2020" name="Cell">
        <title>Large-Scale Comparative Analyses of Tick Genomes Elucidate Their Genetic Diversity and Vector Capacities.</title>
        <authorList>
            <consortium name="Tick Genome and Microbiome Consortium (TIGMIC)"/>
            <person name="Jia N."/>
            <person name="Wang J."/>
            <person name="Shi W."/>
            <person name="Du L."/>
            <person name="Sun Y."/>
            <person name="Zhan W."/>
            <person name="Jiang J.F."/>
            <person name="Wang Q."/>
            <person name="Zhang B."/>
            <person name="Ji P."/>
            <person name="Bell-Sakyi L."/>
            <person name="Cui X.M."/>
            <person name="Yuan T.T."/>
            <person name="Jiang B.G."/>
            <person name="Yang W.F."/>
            <person name="Lam T.T."/>
            <person name="Chang Q.C."/>
            <person name="Ding S.J."/>
            <person name="Wang X.J."/>
            <person name="Zhu J.G."/>
            <person name="Ruan X.D."/>
            <person name="Zhao L."/>
            <person name="Wei J.T."/>
            <person name="Ye R.Z."/>
            <person name="Que T.C."/>
            <person name="Du C.H."/>
            <person name="Zhou Y.H."/>
            <person name="Cheng J.X."/>
            <person name="Dai P.F."/>
            <person name="Guo W.B."/>
            <person name="Han X.H."/>
            <person name="Huang E.J."/>
            <person name="Li L.F."/>
            <person name="Wei W."/>
            <person name="Gao Y.C."/>
            <person name="Liu J.Z."/>
            <person name="Shao H.Z."/>
            <person name="Wang X."/>
            <person name="Wang C.C."/>
            <person name="Yang T.C."/>
            <person name="Huo Q.B."/>
            <person name="Li W."/>
            <person name="Chen H.Y."/>
            <person name="Chen S.E."/>
            <person name="Zhou L.G."/>
            <person name="Ni X.B."/>
            <person name="Tian J.H."/>
            <person name="Sheng Y."/>
            <person name="Liu T."/>
            <person name="Pan Y.S."/>
            <person name="Xia L.Y."/>
            <person name="Li J."/>
            <person name="Zhao F."/>
            <person name="Cao W.C."/>
        </authorList>
    </citation>
    <scope>NUCLEOTIDE SEQUENCE [LARGE SCALE GENOMIC DNA]</scope>
    <source>
        <strain evidence="1">HaeL-2018</strain>
    </source>
</reference>
<proteinExistence type="predicted"/>
<dbReference type="PANTHER" id="PTHR33939:SF1">
    <property type="entry name" value="DUF4371 DOMAIN-CONTAINING PROTEIN"/>
    <property type="match status" value="1"/>
</dbReference>
<dbReference type="EMBL" id="JABSTR010001846">
    <property type="protein sequence ID" value="KAH9384235.1"/>
    <property type="molecule type" value="Genomic_DNA"/>
</dbReference>
<protein>
    <recommendedName>
        <fullName evidence="3">Tc1-like transposase DDE domain-containing protein</fullName>
    </recommendedName>
</protein>
<evidence type="ECO:0008006" key="3">
    <source>
        <dbReference type="Google" id="ProtNLM"/>
    </source>
</evidence>
<dbReference type="PANTHER" id="PTHR33939">
    <property type="entry name" value="PROTEIN CBG22215"/>
    <property type="match status" value="1"/>
</dbReference>
<evidence type="ECO:0000313" key="2">
    <source>
        <dbReference type="Proteomes" id="UP000821853"/>
    </source>
</evidence>
<keyword evidence="2" id="KW-1185">Reference proteome</keyword>
<gene>
    <name evidence="1" type="ORF">HPB48_026232</name>
</gene>
<dbReference type="InterPro" id="IPR036397">
    <property type="entry name" value="RNaseH_sf"/>
</dbReference>